<reference evidence="1" key="1">
    <citation type="submission" date="2023-04" db="EMBL/GenBank/DDBJ databases">
        <title>Draft Genome sequencing of Naganishia species isolated from polar environments using Oxford Nanopore Technology.</title>
        <authorList>
            <person name="Leo P."/>
            <person name="Venkateswaran K."/>
        </authorList>
    </citation>
    <scope>NUCLEOTIDE SEQUENCE</scope>
    <source>
        <strain evidence="1">MNA-CCFEE 5423</strain>
    </source>
</reference>
<accession>A0ACC2V671</accession>
<dbReference type="Proteomes" id="UP001227268">
    <property type="component" value="Unassembled WGS sequence"/>
</dbReference>
<keyword evidence="2" id="KW-1185">Reference proteome</keyword>
<proteinExistence type="predicted"/>
<name>A0ACC2V671_9TREE</name>
<organism evidence="1 2">
    <name type="scientific">Naganishia friedmannii</name>
    <dbReference type="NCBI Taxonomy" id="89922"/>
    <lineage>
        <taxon>Eukaryota</taxon>
        <taxon>Fungi</taxon>
        <taxon>Dikarya</taxon>
        <taxon>Basidiomycota</taxon>
        <taxon>Agaricomycotina</taxon>
        <taxon>Tremellomycetes</taxon>
        <taxon>Filobasidiales</taxon>
        <taxon>Filobasidiaceae</taxon>
        <taxon>Naganishia</taxon>
    </lineage>
</organism>
<comment type="caution">
    <text evidence="1">The sequence shown here is derived from an EMBL/GenBank/DDBJ whole genome shotgun (WGS) entry which is preliminary data.</text>
</comment>
<sequence length="464" mass="50063">MSSEFDPSVSSSLWLEPRFKLSSWSDRVSSAASTWKGSCLQVGIPNMRLFWKRLDFLGGINIRLFTAEIYTMARGRARGGRDATAGTASGAIRGAARGASSASAPGGPRGNTGGGITRGVTRGRPSAAAVAARGTAPQSRGGIGARGASRGAATSVPGPQPRRTGAGAADAATATQDSFLPVRESSRSSTLTPGRGSPARVREGEIRPSGPANPSRPAQPMVPSIPASDQATFALETELARMRARLLAAEAVGEERRKRLEEESRPAPKLKDEEPPGQDRSTLQEVKNKMWRWLQSTARIVVGWGQMETESTRRIETVPSWQSLSADIQRPMLMGEFRRRVCAKPSAKALFYRGDPFEPSGVSPIFEDDWIFKEMMKVVMNDITDSDTRHTILDQESDLTPDDIALWNWPPAVASVLLVAVRPRNVEDAPVASRTARRLRRTGRTVEEDATEIEPAQGDPPGVV</sequence>
<dbReference type="EMBL" id="JASBWT010000027">
    <property type="protein sequence ID" value="KAJ9094082.1"/>
    <property type="molecule type" value="Genomic_DNA"/>
</dbReference>
<gene>
    <name evidence="1" type="ORF">QFC21_006183</name>
</gene>
<evidence type="ECO:0000313" key="2">
    <source>
        <dbReference type="Proteomes" id="UP001227268"/>
    </source>
</evidence>
<protein>
    <submittedName>
        <fullName evidence="1">Uncharacterized protein</fullName>
    </submittedName>
</protein>
<evidence type="ECO:0000313" key="1">
    <source>
        <dbReference type="EMBL" id="KAJ9094082.1"/>
    </source>
</evidence>